<proteinExistence type="predicted"/>
<dbReference type="PANTHER" id="PTHR30222:SF17">
    <property type="entry name" value="SPERMIDINE_PUTRESCINE-BINDING PERIPLASMIC PROTEIN"/>
    <property type="match status" value="1"/>
</dbReference>
<protein>
    <submittedName>
        <fullName evidence="6">Spermidine/putrescine-binding periplasmic protein</fullName>
    </submittedName>
</protein>
<evidence type="ECO:0000256" key="4">
    <source>
        <dbReference type="ARBA" id="ARBA00022764"/>
    </source>
</evidence>
<dbReference type="OrthoDB" id="9769319at2"/>
<evidence type="ECO:0000256" key="2">
    <source>
        <dbReference type="ARBA" id="ARBA00022448"/>
    </source>
</evidence>
<keyword evidence="5" id="KW-0472">Membrane</keyword>
<dbReference type="PRINTS" id="PR00909">
    <property type="entry name" value="SPERMDNBNDNG"/>
</dbReference>
<dbReference type="Proteomes" id="UP000196027">
    <property type="component" value="Chromosome"/>
</dbReference>
<dbReference type="PANTHER" id="PTHR30222">
    <property type="entry name" value="SPERMIDINE/PUTRESCINE-BINDING PERIPLASMIC PROTEIN"/>
    <property type="match status" value="1"/>
</dbReference>
<feature type="transmembrane region" description="Helical" evidence="5">
    <location>
        <begin position="7"/>
        <end position="26"/>
    </location>
</feature>
<evidence type="ECO:0000256" key="5">
    <source>
        <dbReference type="SAM" id="Phobius"/>
    </source>
</evidence>
<dbReference type="GO" id="GO:0042597">
    <property type="term" value="C:periplasmic space"/>
    <property type="evidence" value="ECO:0007669"/>
    <property type="project" value="UniProtKB-SubCell"/>
</dbReference>
<organism evidence="6 7">
    <name type="scientific">Oleiphilus messinensis</name>
    <dbReference type="NCBI Taxonomy" id="141451"/>
    <lineage>
        <taxon>Bacteria</taxon>
        <taxon>Pseudomonadati</taxon>
        <taxon>Pseudomonadota</taxon>
        <taxon>Gammaproteobacteria</taxon>
        <taxon>Oceanospirillales</taxon>
        <taxon>Oleiphilaceae</taxon>
        <taxon>Oleiphilus</taxon>
    </lineage>
</organism>
<evidence type="ECO:0000256" key="1">
    <source>
        <dbReference type="ARBA" id="ARBA00004418"/>
    </source>
</evidence>
<dbReference type="SUPFAM" id="SSF53850">
    <property type="entry name" value="Periplasmic binding protein-like II"/>
    <property type="match status" value="1"/>
</dbReference>
<comment type="subcellular location">
    <subcellularLocation>
        <location evidence="1">Periplasm</location>
    </subcellularLocation>
</comment>
<keyword evidence="3" id="KW-0732">Signal</keyword>
<dbReference type="InterPro" id="IPR006059">
    <property type="entry name" value="SBP"/>
</dbReference>
<evidence type="ECO:0000256" key="3">
    <source>
        <dbReference type="ARBA" id="ARBA00022729"/>
    </source>
</evidence>
<dbReference type="Pfam" id="PF13416">
    <property type="entry name" value="SBP_bac_8"/>
    <property type="match status" value="1"/>
</dbReference>
<dbReference type="CDD" id="cd13590">
    <property type="entry name" value="PBP2_PotD_PotF_like"/>
    <property type="match status" value="1"/>
</dbReference>
<keyword evidence="5" id="KW-1133">Transmembrane helix</keyword>
<dbReference type="InterPro" id="IPR001188">
    <property type="entry name" value="Sperm_putr-bd"/>
</dbReference>
<sequence>MAKKSVLFFVILIVCIGIVGYFGGALKGNNQNTDSVFQSQGSEPPIELKALLWSGYINEDIIAKAEKTLNLKITLKTFDSNDEFERILGLTSENRNTQINVDYDLLMPTDFMVSKLAERKLIRKIDYESLTNYQNIALDIRRQALAQTLFQYAVPYIYGSLGIGYNYWEIGNIVFQWKDLFEPDSNVLFKGRIAISGDARNSLGIALMALGKSPNTRVRSEVEDAGRYLKKIIGQHDIQLLNTGMAKRLGDQELLISMAWSGEIAQLMYEASSIVDEDFSNVGKIVRFSLPDEGALVFFDSFAIPVSTTKSDAAMQFINFLLDPEISAEVTNTSFYATVNKKATQFIEREIINGPAYFIPPHGSSVFSREYLGADEAIYREVWDDVVRYQKNRNSAQTEYEDGRSKQLLWKF</sequence>
<keyword evidence="2" id="KW-0813">Transport</keyword>
<gene>
    <name evidence="6" type="ORF">OLMES_2918</name>
</gene>
<reference evidence="6 7" key="1">
    <citation type="submission" date="2017-05" db="EMBL/GenBank/DDBJ databases">
        <title>Genomic insights into alkan degradation activity of Oleiphilus messinensis.</title>
        <authorList>
            <person name="Kozyavkin S.A."/>
            <person name="Slesarev A.I."/>
            <person name="Golyshin P.N."/>
            <person name="Korzhenkov A."/>
            <person name="Golyshina O.N."/>
            <person name="Toshchakov S.V."/>
        </authorList>
    </citation>
    <scope>NUCLEOTIDE SEQUENCE [LARGE SCALE GENOMIC DNA]</scope>
    <source>
        <strain evidence="6 7">ME102</strain>
    </source>
</reference>
<dbReference type="Gene3D" id="3.40.190.10">
    <property type="entry name" value="Periplasmic binding protein-like II"/>
    <property type="match status" value="2"/>
</dbReference>
<evidence type="ECO:0000313" key="7">
    <source>
        <dbReference type="Proteomes" id="UP000196027"/>
    </source>
</evidence>
<dbReference type="AlphaFoldDB" id="A0A1Y0I8W9"/>
<dbReference type="GO" id="GO:0019808">
    <property type="term" value="F:polyamine binding"/>
    <property type="evidence" value="ECO:0007669"/>
    <property type="project" value="InterPro"/>
</dbReference>
<accession>A0A1Y0I8W9</accession>
<dbReference type="KEGG" id="ome:OLMES_2918"/>
<keyword evidence="5" id="KW-0812">Transmembrane</keyword>
<name>A0A1Y0I8W9_9GAMM</name>
<dbReference type="GO" id="GO:0015846">
    <property type="term" value="P:polyamine transport"/>
    <property type="evidence" value="ECO:0007669"/>
    <property type="project" value="InterPro"/>
</dbReference>
<keyword evidence="4" id="KW-0574">Periplasm</keyword>
<keyword evidence="7" id="KW-1185">Reference proteome</keyword>
<evidence type="ECO:0000313" key="6">
    <source>
        <dbReference type="EMBL" id="ARU56962.1"/>
    </source>
</evidence>
<dbReference type="EMBL" id="CP021425">
    <property type="protein sequence ID" value="ARU56962.1"/>
    <property type="molecule type" value="Genomic_DNA"/>
</dbReference>
<dbReference type="RefSeq" id="WP_087461909.1">
    <property type="nucleotide sequence ID" value="NZ_CP021425.1"/>
</dbReference>